<proteinExistence type="predicted"/>
<name>A0A0G1WNQ7_9BACT</name>
<dbReference type="EMBL" id="LCQQ01000034">
    <property type="protein sequence ID" value="KKW20431.1"/>
    <property type="molecule type" value="Genomic_DNA"/>
</dbReference>
<sequence length="58" mass="6264">MKFCRTAATLATSARFFGIEMVVPGGPRDYLAIACDAQTFRVGFIGLHPAFSKLITTP</sequence>
<accession>A0A0G1WNQ7</accession>
<protein>
    <submittedName>
        <fullName evidence="1">Uncharacterized protein</fullName>
    </submittedName>
</protein>
<organism evidence="1 2">
    <name type="scientific">Candidatus Adlerbacteria bacterium GW2011_GWC1_50_9</name>
    <dbReference type="NCBI Taxonomy" id="1618608"/>
    <lineage>
        <taxon>Bacteria</taxon>
        <taxon>Candidatus Adleribacteriota</taxon>
    </lineage>
</organism>
<dbReference type="Proteomes" id="UP000034201">
    <property type="component" value="Unassembled WGS sequence"/>
</dbReference>
<feature type="non-terminal residue" evidence="1">
    <location>
        <position position="58"/>
    </location>
</feature>
<evidence type="ECO:0000313" key="2">
    <source>
        <dbReference type="Proteomes" id="UP000034201"/>
    </source>
</evidence>
<dbReference type="AlphaFoldDB" id="A0A0G1WNQ7"/>
<gene>
    <name evidence="1" type="ORF">UY61_C0034G0020</name>
</gene>
<reference evidence="1 2" key="1">
    <citation type="journal article" date="2015" name="Nature">
        <title>rRNA introns, odd ribosomes, and small enigmatic genomes across a large radiation of phyla.</title>
        <authorList>
            <person name="Brown C.T."/>
            <person name="Hug L.A."/>
            <person name="Thomas B.C."/>
            <person name="Sharon I."/>
            <person name="Castelle C.J."/>
            <person name="Singh A."/>
            <person name="Wilkins M.J."/>
            <person name="Williams K.H."/>
            <person name="Banfield J.F."/>
        </authorList>
    </citation>
    <scope>NUCLEOTIDE SEQUENCE [LARGE SCALE GENOMIC DNA]</scope>
</reference>
<comment type="caution">
    <text evidence="1">The sequence shown here is derived from an EMBL/GenBank/DDBJ whole genome shotgun (WGS) entry which is preliminary data.</text>
</comment>
<evidence type="ECO:0000313" key="1">
    <source>
        <dbReference type="EMBL" id="KKW20431.1"/>
    </source>
</evidence>